<gene>
    <name evidence="1" type="ORF">LY89DRAFT_677109</name>
</gene>
<evidence type="ECO:0000313" key="2">
    <source>
        <dbReference type="Proteomes" id="UP000070700"/>
    </source>
</evidence>
<dbReference type="EMBL" id="KQ947436">
    <property type="protein sequence ID" value="KUJ08219.1"/>
    <property type="molecule type" value="Genomic_DNA"/>
</dbReference>
<dbReference type="OrthoDB" id="3510274at2759"/>
<evidence type="ECO:0000313" key="1">
    <source>
        <dbReference type="EMBL" id="KUJ08219.1"/>
    </source>
</evidence>
<dbReference type="AlphaFoldDB" id="A0A132B8A0"/>
<keyword evidence="2" id="KW-1185">Reference proteome</keyword>
<proteinExistence type="predicted"/>
<dbReference type="KEGG" id="psco:LY89DRAFT_677109"/>
<reference evidence="1 2" key="1">
    <citation type="submission" date="2015-10" db="EMBL/GenBank/DDBJ databases">
        <title>Full genome of DAOMC 229536 Phialocephala scopiformis, a fungal endophyte of spruce producing the potent anti-insectan compound rugulosin.</title>
        <authorList>
            <consortium name="DOE Joint Genome Institute"/>
            <person name="Walker A.K."/>
            <person name="Frasz S.L."/>
            <person name="Seifert K.A."/>
            <person name="Miller J.D."/>
            <person name="Mondo S.J."/>
            <person name="Labutti K."/>
            <person name="Lipzen A."/>
            <person name="Dockter R."/>
            <person name="Kennedy M."/>
            <person name="Grigoriev I.V."/>
            <person name="Spatafora J.W."/>
        </authorList>
    </citation>
    <scope>NUCLEOTIDE SEQUENCE [LARGE SCALE GENOMIC DNA]</scope>
    <source>
        <strain evidence="1 2">CBS 120377</strain>
    </source>
</reference>
<protein>
    <submittedName>
        <fullName evidence="1">Uncharacterized protein</fullName>
    </submittedName>
</protein>
<dbReference type="GeneID" id="28823383"/>
<dbReference type="RefSeq" id="XP_018062574.1">
    <property type="nucleotide sequence ID" value="XM_018213657.1"/>
</dbReference>
<name>A0A132B8A0_MOLSC</name>
<dbReference type="Proteomes" id="UP000070700">
    <property type="component" value="Unassembled WGS sequence"/>
</dbReference>
<organism evidence="1 2">
    <name type="scientific">Mollisia scopiformis</name>
    <name type="common">Conifer needle endophyte fungus</name>
    <name type="synonym">Phialocephala scopiformis</name>
    <dbReference type="NCBI Taxonomy" id="149040"/>
    <lineage>
        <taxon>Eukaryota</taxon>
        <taxon>Fungi</taxon>
        <taxon>Dikarya</taxon>
        <taxon>Ascomycota</taxon>
        <taxon>Pezizomycotina</taxon>
        <taxon>Leotiomycetes</taxon>
        <taxon>Helotiales</taxon>
        <taxon>Mollisiaceae</taxon>
        <taxon>Mollisia</taxon>
    </lineage>
</organism>
<dbReference type="InParanoid" id="A0A132B8A0"/>
<sequence>MTEVRKQSKLPIDDHRILSVYQSSNQKPHSNLELSKSHKETQKFTTSFLSQTTRVGGLRSGLVSWPNITIQESRSQRKGIFHYVAEEVTRLILQDQTTRKSIQDLIGNYDPAYFEKSVPRIFTAFIENLVLEANSLLEVARKRESLERKGLGFWARMRSSKEKKADSKRLSAFKATRLSVAEMLNMIWQYRAPIWDSPKRDEQGRNYWASNVEAVRESKSFGIFKEDLRSLKRPFIDTEAVGFEMVAGRRMSGSEYASPDDTRNCESKGLTKQEFDLRPPKGLLNWDCDIILPIPEALKEITRLTLYSEPIKKAIFSVLDCPGESYFQKHIRPLLNRFLEDLWLEKWWQLKPRRKSRTRTRSGHSLTESLWSWRHDRSRKLTTMPYMMGSERASVVDVMNMIWCVESKFWSSAKRDIWGNTCSRNHEIFVRESTALQIFMDGLKALRKTVVAVEAI</sequence>
<accession>A0A132B8A0</accession>